<dbReference type="RefSeq" id="WP_279965131.1">
    <property type="nucleotide sequence ID" value="NZ_CP122537.1"/>
</dbReference>
<keyword evidence="1" id="KW-0131">Cell cycle</keyword>
<evidence type="ECO:0000313" key="1">
    <source>
        <dbReference type="EMBL" id="WGH78380.1"/>
    </source>
</evidence>
<dbReference type="Pfam" id="PF05164">
    <property type="entry name" value="ZapA"/>
    <property type="match status" value="1"/>
</dbReference>
<dbReference type="InterPro" id="IPR007838">
    <property type="entry name" value="Cell_div_ZapA-like"/>
</dbReference>
<dbReference type="InterPro" id="IPR036192">
    <property type="entry name" value="Cell_div_ZapA-like_sf"/>
</dbReference>
<dbReference type="Gene3D" id="3.30.160.880">
    <property type="entry name" value="Cell division protein ZapA protomer, N-terminal domain"/>
    <property type="match status" value="1"/>
</dbReference>
<dbReference type="Proteomes" id="UP001243420">
    <property type="component" value="Chromosome"/>
</dbReference>
<keyword evidence="1" id="KW-0132">Cell division</keyword>
<name>A0ABY8LE91_9RHOB</name>
<sequence>MPDMTIEIGGRAFTVACQDGEEGYLKAAAELLDREAQALGQAGGRLTQDRMLLMAGLMLADKTISADEELRALDRRLSQQTQLIDEMQSRAAPEPVEIVREVEKEVVRETVPQSAIDRLEALAAQAEKMAAEAGELA</sequence>
<evidence type="ECO:0000313" key="2">
    <source>
        <dbReference type="Proteomes" id="UP001243420"/>
    </source>
</evidence>
<proteinExistence type="predicted"/>
<reference evidence="1 2" key="1">
    <citation type="submission" date="2023-04" db="EMBL/GenBank/DDBJ databases">
        <title>Jannaschia ovalis sp. nov., a marine bacterium isolated from sea tidal flat.</title>
        <authorList>
            <person name="Kwon D.Y."/>
            <person name="Kim J.-J."/>
        </authorList>
    </citation>
    <scope>NUCLEOTIDE SEQUENCE [LARGE SCALE GENOMIC DNA]</scope>
    <source>
        <strain evidence="1 2">GRR-S6-38</strain>
    </source>
</reference>
<accession>A0ABY8LE91</accession>
<dbReference type="InterPro" id="IPR042233">
    <property type="entry name" value="Cell_div_ZapA_N"/>
</dbReference>
<organism evidence="1 2">
    <name type="scientific">Jannaschia ovalis</name>
    <dbReference type="NCBI Taxonomy" id="3038773"/>
    <lineage>
        <taxon>Bacteria</taxon>
        <taxon>Pseudomonadati</taxon>
        <taxon>Pseudomonadota</taxon>
        <taxon>Alphaproteobacteria</taxon>
        <taxon>Rhodobacterales</taxon>
        <taxon>Roseobacteraceae</taxon>
        <taxon>Jannaschia</taxon>
    </lineage>
</organism>
<gene>
    <name evidence="1" type="ORF">P8627_15355</name>
</gene>
<dbReference type="GO" id="GO:0051301">
    <property type="term" value="P:cell division"/>
    <property type="evidence" value="ECO:0007669"/>
    <property type="project" value="UniProtKB-KW"/>
</dbReference>
<protein>
    <submittedName>
        <fullName evidence="1">Cell division protein ZapA</fullName>
    </submittedName>
</protein>
<dbReference type="SUPFAM" id="SSF102829">
    <property type="entry name" value="Cell division protein ZapA-like"/>
    <property type="match status" value="1"/>
</dbReference>
<keyword evidence="2" id="KW-1185">Reference proteome</keyword>
<dbReference type="EMBL" id="CP122537">
    <property type="protein sequence ID" value="WGH78380.1"/>
    <property type="molecule type" value="Genomic_DNA"/>
</dbReference>